<organism evidence="2">
    <name type="scientific">marine metagenome</name>
    <dbReference type="NCBI Taxonomy" id="408172"/>
    <lineage>
        <taxon>unclassified sequences</taxon>
        <taxon>metagenomes</taxon>
        <taxon>ecological metagenomes</taxon>
    </lineage>
</organism>
<dbReference type="SUPFAM" id="SSF109755">
    <property type="entry name" value="PhoU-like"/>
    <property type="match status" value="1"/>
</dbReference>
<dbReference type="PANTHER" id="PTHR42930">
    <property type="entry name" value="PHOSPHATE-SPECIFIC TRANSPORT SYSTEM ACCESSORY PROTEIN PHOU"/>
    <property type="match status" value="1"/>
</dbReference>
<evidence type="ECO:0000313" key="2">
    <source>
        <dbReference type="EMBL" id="SVB67734.1"/>
    </source>
</evidence>
<dbReference type="GO" id="GO:0045936">
    <property type="term" value="P:negative regulation of phosphate metabolic process"/>
    <property type="evidence" value="ECO:0007669"/>
    <property type="project" value="InterPro"/>
</dbReference>
<accession>A0A382FZ99</accession>
<protein>
    <recommendedName>
        <fullName evidence="1">PhoU domain-containing protein</fullName>
    </recommendedName>
</protein>
<sequence length="231" mass="26203">MFKELWALLRSDDAVARMGDDFSRMLDLSHELTVRAGAIFFEDSYSSEADERREIYKRDVKINKLERRIRKQVIAHLTLGTNPGSVPYCLLLMSLVKDVERLGDYAKNVSEVHYEGGGPLPDDENSAELREIRRLVEETFSSVNEVFARSDTDAALHLIRQGRQSNRRCDKLVARIAGSSYDAATTTSMLLGARYYKRIESHLLNVLSGIVMPVHKLDYYDEKVLESGPTG</sequence>
<reference evidence="2" key="1">
    <citation type="submission" date="2018-05" db="EMBL/GenBank/DDBJ databases">
        <authorList>
            <person name="Lanie J.A."/>
            <person name="Ng W.-L."/>
            <person name="Kazmierczak K.M."/>
            <person name="Andrzejewski T.M."/>
            <person name="Davidsen T.M."/>
            <person name="Wayne K.J."/>
            <person name="Tettelin H."/>
            <person name="Glass J.I."/>
            <person name="Rusch D."/>
            <person name="Podicherti R."/>
            <person name="Tsui H.-C.T."/>
            <person name="Winkler M.E."/>
        </authorList>
    </citation>
    <scope>NUCLEOTIDE SEQUENCE</scope>
</reference>
<dbReference type="GO" id="GO:0030643">
    <property type="term" value="P:intracellular phosphate ion homeostasis"/>
    <property type="evidence" value="ECO:0007669"/>
    <property type="project" value="InterPro"/>
</dbReference>
<name>A0A382FZ99_9ZZZZ</name>
<dbReference type="AlphaFoldDB" id="A0A382FZ99"/>
<dbReference type="InterPro" id="IPR038078">
    <property type="entry name" value="PhoU-like_sf"/>
</dbReference>
<proteinExistence type="predicted"/>
<dbReference type="Gene3D" id="1.20.58.220">
    <property type="entry name" value="Phosphate transport system protein phou homolog 2, domain 2"/>
    <property type="match status" value="1"/>
</dbReference>
<dbReference type="PANTHER" id="PTHR42930:SF3">
    <property type="entry name" value="PHOSPHATE-SPECIFIC TRANSPORT SYSTEM ACCESSORY PROTEIN PHOU"/>
    <property type="match status" value="1"/>
</dbReference>
<dbReference type="EMBL" id="UINC01052420">
    <property type="protein sequence ID" value="SVB67734.1"/>
    <property type="molecule type" value="Genomic_DNA"/>
</dbReference>
<feature type="domain" description="PhoU" evidence="1">
    <location>
        <begin position="24"/>
        <end position="111"/>
    </location>
</feature>
<dbReference type="InterPro" id="IPR028366">
    <property type="entry name" value="PhoU"/>
</dbReference>
<gene>
    <name evidence="2" type="ORF">METZ01_LOCUS220588</name>
</gene>
<dbReference type="Pfam" id="PF01895">
    <property type="entry name" value="PhoU"/>
    <property type="match status" value="1"/>
</dbReference>
<dbReference type="InterPro" id="IPR026022">
    <property type="entry name" value="PhoU_dom"/>
</dbReference>
<evidence type="ECO:0000259" key="1">
    <source>
        <dbReference type="Pfam" id="PF01895"/>
    </source>
</evidence>